<dbReference type="PROSITE" id="PS50011">
    <property type="entry name" value="PROTEIN_KINASE_DOM"/>
    <property type="match status" value="1"/>
</dbReference>
<proteinExistence type="predicted"/>
<dbReference type="EMBL" id="JMSE01000495">
    <property type="protein sequence ID" value="KDN69575.1"/>
    <property type="molecule type" value="Genomic_DNA"/>
</dbReference>
<dbReference type="Pfam" id="PF00069">
    <property type="entry name" value="Pkinase"/>
    <property type="match status" value="1"/>
</dbReference>
<dbReference type="InterPro" id="IPR011009">
    <property type="entry name" value="Kinase-like_dom_sf"/>
</dbReference>
<dbReference type="STRING" id="1173701.A0A066XUE2"/>
<comment type="caution">
    <text evidence="2">The sequence shown here is derived from an EMBL/GenBank/DDBJ whole genome shotgun (WGS) entry which is preliminary data.</text>
</comment>
<dbReference type="Gene3D" id="1.10.510.10">
    <property type="entry name" value="Transferase(Phosphotransferase) domain 1"/>
    <property type="match status" value="1"/>
</dbReference>
<protein>
    <recommendedName>
        <fullName evidence="1">Protein kinase domain-containing protein</fullName>
    </recommendedName>
</protein>
<name>A0A066XUE2_COLSU</name>
<dbReference type="AlphaFoldDB" id="A0A066XUE2"/>
<evidence type="ECO:0000313" key="2">
    <source>
        <dbReference type="EMBL" id="KDN69575.1"/>
    </source>
</evidence>
<dbReference type="OMA" id="WETHATE"/>
<accession>A0A066XUE2</accession>
<sequence length="409" mass="46313">MSGFHRIFSGWNSTQHSRAALVNICWGARSRGLRRNFKVGFLHGLRTQTDSCLHSDPSPPATIVGMETLPHYEVAFWQVHETEEDCDLIIRTNNGRAFYCTISPSRFCRSPKLTEQYFKCLDLLRSGEQEKDDFYEEDACDWLLKLFEPLVAQLAPSSLAVSEISRPTLSQYLFPLYFVCGLEVANEVLRPYQMETQNHGWSSPSIVVKNDVLIDLDQWAKSYHPSDVEIIYNHPEDILIKRPTKVLVDAGNNSKATCYFKRFGLSFGPAYAKKELMTLKKVVMAQIPSPPEAWICRLHGVVRVGDKLMGMLFIWIDTKGVLSKARADQSSADLRKRWKTQISTSLEKLHHKGIIWGDVKAENVLIDSDDNAWIIDFGGSYTHGWVDKEKAGTLAGDAQGLAKILDILQ</sequence>
<dbReference type="GO" id="GO:0004672">
    <property type="term" value="F:protein kinase activity"/>
    <property type="evidence" value="ECO:0007669"/>
    <property type="project" value="InterPro"/>
</dbReference>
<evidence type="ECO:0000313" key="3">
    <source>
        <dbReference type="Proteomes" id="UP000027238"/>
    </source>
</evidence>
<dbReference type="Proteomes" id="UP000027238">
    <property type="component" value="Unassembled WGS sequence"/>
</dbReference>
<reference evidence="3" key="1">
    <citation type="journal article" date="2014" name="Genome Announc.">
        <title>Draft genome sequence of Colletotrichum sublineola, a destructive pathogen of cultivated sorghum.</title>
        <authorList>
            <person name="Baroncelli R."/>
            <person name="Sanz-Martin J.M."/>
            <person name="Rech G.E."/>
            <person name="Sukno S.A."/>
            <person name="Thon M.R."/>
        </authorList>
    </citation>
    <scope>NUCLEOTIDE SEQUENCE [LARGE SCALE GENOMIC DNA]</scope>
    <source>
        <strain evidence="3">TX430BB</strain>
    </source>
</reference>
<dbReference type="InterPro" id="IPR000719">
    <property type="entry name" value="Prot_kinase_dom"/>
</dbReference>
<feature type="domain" description="Protein kinase" evidence="1">
    <location>
        <begin position="174"/>
        <end position="409"/>
    </location>
</feature>
<dbReference type="SUPFAM" id="SSF56112">
    <property type="entry name" value="Protein kinase-like (PK-like)"/>
    <property type="match status" value="1"/>
</dbReference>
<dbReference type="GO" id="GO:0005524">
    <property type="term" value="F:ATP binding"/>
    <property type="evidence" value="ECO:0007669"/>
    <property type="project" value="InterPro"/>
</dbReference>
<dbReference type="HOGENOM" id="CLU_035264_1_1_1"/>
<dbReference type="OrthoDB" id="4062651at2759"/>
<gene>
    <name evidence="2" type="ORF">CSUB01_10843</name>
</gene>
<keyword evidence="3" id="KW-1185">Reference proteome</keyword>
<evidence type="ECO:0000259" key="1">
    <source>
        <dbReference type="PROSITE" id="PS50011"/>
    </source>
</evidence>
<dbReference type="eggNOG" id="ENOG502SQ23">
    <property type="taxonomic scope" value="Eukaryota"/>
</dbReference>
<organism evidence="2 3">
    <name type="scientific">Colletotrichum sublineola</name>
    <name type="common">Sorghum anthracnose fungus</name>
    <dbReference type="NCBI Taxonomy" id="1173701"/>
    <lineage>
        <taxon>Eukaryota</taxon>
        <taxon>Fungi</taxon>
        <taxon>Dikarya</taxon>
        <taxon>Ascomycota</taxon>
        <taxon>Pezizomycotina</taxon>
        <taxon>Sordariomycetes</taxon>
        <taxon>Hypocreomycetidae</taxon>
        <taxon>Glomerellales</taxon>
        <taxon>Glomerellaceae</taxon>
        <taxon>Colletotrichum</taxon>
        <taxon>Colletotrichum graminicola species complex</taxon>
    </lineage>
</organism>